<sequence length="143" mass="16487">MNKALEIGRAQLSERQYGFRKGKSTIDALEQGQNEDQLRMKANKALQQLNNWLELNKLELAPQKTEAVILVGRNSIKELTVEIEEDRITRSMAIESKALVKHFGTLLQNPEDGIEKKQDLINYEEQSEEEDVLTDEEFWAIID</sequence>
<evidence type="ECO:0000313" key="1">
    <source>
        <dbReference type="EMBL" id="KAF2884411.1"/>
    </source>
</evidence>
<proteinExistence type="predicted"/>
<name>A0A8K0CFU1_IGNLU</name>
<reference evidence="1" key="1">
    <citation type="submission" date="2019-08" db="EMBL/GenBank/DDBJ databases">
        <title>The genome of the North American firefly Photinus pyralis.</title>
        <authorList>
            <consortium name="Photinus pyralis genome working group"/>
            <person name="Fallon T.R."/>
            <person name="Sander Lower S.E."/>
            <person name="Weng J.-K."/>
        </authorList>
    </citation>
    <scope>NUCLEOTIDE SEQUENCE</scope>
    <source>
        <strain evidence="1">TRF0915ILg1</strain>
        <tissue evidence="1">Whole body</tissue>
    </source>
</reference>
<gene>
    <name evidence="1" type="ORF">ILUMI_21790</name>
</gene>
<keyword evidence="2" id="KW-1185">Reference proteome</keyword>
<comment type="caution">
    <text evidence="1">The sequence shown here is derived from an EMBL/GenBank/DDBJ whole genome shotgun (WGS) entry which is preliminary data.</text>
</comment>
<dbReference type="EMBL" id="VTPC01090178">
    <property type="protein sequence ID" value="KAF2884411.1"/>
    <property type="molecule type" value="Genomic_DNA"/>
</dbReference>
<dbReference type="AlphaFoldDB" id="A0A8K0CFU1"/>
<dbReference type="OrthoDB" id="6783118at2759"/>
<accession>A0A8K0CFU1</accession>
<evidence type="ECO:0000313" key="2">
    <source>
        <dbReference type="Proteomes" id="UP000801492"/>
    </source>
</evidence>
<protein>
    <submittedName>
        <fullName evidence="1">Uncharacterized protein</fullName>
    </submittedName>
</protein>
<dbReference type="Proteomes" id="UP000801492">
    <property type="component" value="Unassembled WGS sequence"/>
</dbReference>
<organism evidence="1 2">
    <name type="scientific">Ignelater luminosus</name>
    <name type="common">Cucubano</name>
    <name type="synonym">Pyrophorus luminosus</name>
    <dbReference type="NCBI Taxonomy" id="2038154"/>
    <lineage>
        <taxon>Eukaryota</taxon>
        <taxon>Metazoa</taxon>
        <taxon>Ecdysozoa</taxon>
        <taxon>Arthropoda</taxon>
        <taxon>Hexapoda</taxon>
        <taxon>Insecta</taxon>
        <taxon>Pterygota</taxon>
        <taxon>Neoptera</taxon>
        <taxon>Endopterygota</taxon>
        <taxon>Coleoptera</taxon>
        <taxon>Polyphaga</taxon>
        <taxon>Elateriformia</taxon>
        <taxon>Elateroidea</taxon>
        <taxon>Elateridae</taxon>
        <taxon>Agrypninae</taxon>
        <taxon>Pyrophorini</taxon>
        <taxon>Ignelater</taxon>
    </lineage>
</organism>